<keyword evidence="2" id="KW-1185">Reference proteome</keyword>
<keyword evidence="1" id="KW-0240">DNA-directed RNA polymerase</keyword>
<protein>
    <submittedName>
        <fullName evidence="1">DNA-directed RNA polymerase subunit sigma24</fullName>
    </submittedName>
</protein>
<organism evidence="1 2">
    <name type="scientific">Desulforamulus profundi</name>
    <dbReference type="NCBI Taxonomy" id="1383067"/>
    <lineage>
        <taxon>Bacteria</taxon>
        <taxon>Bacillati</taxon>
        <taxon>Bacillota</taxon>
        <taxon>Clostridia</taxon>
        <taxon>Eubacteriales</taxon>
        <taxon>Peptococcaceae</taxon>
        <taxon>Desulforamulus</taxon>
    </lineage>
</organism>
<evidence type="ECO:0000313" key="1">
    <source>
        <dbReference type="EMBL" id="PHJ38522.1"/>
    </source>
</evidence>
<dbReference type="InterPro" id="IPR013324">
    <property type="entry name" value="RNA_pol_sigma_r3/r4-like"/>
</dbReference>
<evidence type="ECO:0000313" key="2">
    <source>
        <dbReference type="Proteomes" id="UP000222564"/>
    </source>
</evidence>
<dbReference type="Gene3D" id="1.10.10.10">
    <property type="entry name" value="Winged helix-like DNA-binding domain superfamily/Winged helix DNA-binding domain"/>
    <property type="match status" value="1"/>
</dbReference>
<dbReference type="InterPro" id="IPR036388">
    <property type="entry name" value="WH-like_DNA-bd_sf"/>
</dbReference>
<accession>A0A2C6MFQ3</accession>
<dbReference type="SUPFAM" id="SSF88659">
    <property type="entry name" value="Sigma3 and sigma4 domains of RNA polymerase sigma factors"/>
    <property type="match status" value="1"/>
</dbReference>
<comment type="caution">
    <text evidence="1">The sequence shown here is derived from an EMBL/GenBank/DDBJ whole genome shotgun (WGS) entry which is preliminary data.</text>
</comment>
<sequence>MATMKRIPNYRKMYPTASEEVIEVLRQGERRLRYLEYDIKVERFVLDETKQVAFFIPSREDSLERLIEAEEQFVDEETNIEEMAIKTVMVEQLKETMALLSADEVEMINALFYQGFSEREYARKVGIPQKTINDRKMRILHKLKKLLENQK</sequence>
<dbReference type="EMBL" id="AWQQ01000047">
    <property type="protein sequence ID" value="PHJ38522.1"/>
    <property type="molecule type" value="Genomic_DNA"/>
</dbReference>
<gene>
    <name evidence="1" type="ORF">P378_08395</name>
</gene>
<reference evidence="1 2" key="1">
    <citation type="submission" date="2013-09" db="EMBL/GenBank/DDBJ databases">
        <title>Biodegradation of hydrocarbons in the deep terrestrial subsurface : characterization of a microbial consortium composed of two Desulfotomaculum species originating from a deep geological formation.</title>
        <authorList>
            <person name="Aullo T."/>
            <person name="Berlendis S."/>
            <person name="Lascourreges J.-F."/>
            <person name="Dessort D."/>
            <person name="Saint-Laurent S."/>
            <person name="Schraauwers B."/>
            <person name="Mas J."/>
            <person name="Magot M."/>
            <person name="Ranchou-Peyruse A."/>
        </authorList>
    </citation>
    <scope>NUCLEOTIDE SEQUENCE [LARGE SCALE GENOMIC DNA]</scope>
    <source>
        <strain evidence="1 2">Bs107</strain>
    </source>
</reference>
<name>A0A2C6MFQ3_9FIRM</name>
<proteinExistence type="predicted"/>
<dbReference type="GO" id="GO:0000428">
    <property type="term" value="C:DNA-directed RNA polymerase complex"/>
    <property type="evidence" value="ECO:0007669"/>
    <property type="project" value="UniProtKB-KW"/>
</dbReference>
<dbReference type="Proteomes" id="UP000222564">
    <property type="component" value="Unassembled WGS sequence"/>
</dbReference>
<dbReference type="AlphaFoldDB" id="A0A2C6MFQ3"/>
<keyword evidence="1" id="KW-0804">Transcription</keyword>